<accession>A0A8J4W4C1</accession>
<dbReference type="Pfam" id="PF17766">
    <property type="entry name" value="fn3_6"/>
    <property type="match status" value="1"/>
</dbReference>
<dbReference type="Gene3D" id="3.40.50.200">
    <property type="entry name" value="Peptidase S8/S53 domain"/>
    <property type="match status" value="1"/>
</dbReference>
<evidence type="ECO:0000256" key="11">
    <source>
        <dbReference type="SAM" id="Phobius"/>
    </source>
</evidence>
<reference evidence="15" key="1">
    <citation type="submission" date="2020-03" db="EMBL/GenBank/DDBJ databases">
        <title>Castanea mollissima Vanexum genome sequencing.</title>
        <authorList>
            <person name="Staton M."/>
        </authorList>
    </citation>
    <scope>NUCLEOTIDE SEQUENCE</scope>
    <source>
        <tissue evidence="15">Leaf</tissue>
    </source>
</reference>
<protein>
    <submittedName>
        <fullName evidence="15">Uncharacterized protein</fullName>
    </submittedName>
</protein>
<evidence type="ECO:0000256" key="9">
    <source>
        <dbReference type="PROSITE-ProRule" id="PRU01240"/>
    </source>
</evidence>
<dbReference type="InterPro" id="IPR034197">
    <property type="entry name" value="Peptidases_S8_3"/>
</dbReference>
<dbReference type="PANTHER" id="PTHR10795">
    <property type="entry name" value="PROPROTEIN CONVERTASE SUBTILISIN/KEXIN"/>
    <property type="match status" value="1"/>
</dbReference>
<dbReference type="PROSITE" id="PS51892">
    <property type="entry name" value="SUBTILASE"/>
    <property type="match status" value="1"/>
</dbReference>
<keyword evidence="11" id="KW-0472">Membrane</keyword>
<evidence type="ECO:0000256" key="1">
    <source>
        <dbReference type="ARBA" id="ARBA00004613"/>
    </source>
</evidence>
<keyword evidence="11" id="KW-0812">Transmembrane</keyword>
<evidence type="ECO:0000256" key="5">
    <source>
        <dbReference type="ARBA" id="ARBA00022729"/>
    </source>
</evidence>
<name>A0A8J4W4C1_9ROSI</name>
<dbReference type="PRINTS" id="PR00723">
    <property type="entry name" value="SUBTILISIN"/>
</dbReference>
<gene>
    <name evidence="15" type="ORF">CMV_001514</name>
</gene>
<keyword evidence="5" id="KW-0732">Signal</keyword>
<keyword evidence="16" id="KW-1185">Reference proteome</keyword>
<dbReference type="InterPro" id="IPR000209">
    <property type="entry name" value="Peptidase_S8/S53_dom"/>
</dbReference>
<proteinExistence type="inferred from homology"/>
<dbReference type="InterPro" id="IPR037045">
    <property type="entry name" value="S8pro/Inhibitor_I9_sf"/>
</dbReference>
<keyword evidence="7 9" id="KW-0720">Serine protease</keyword>
<keyword evidence="4 9" id="KW-0645">Protease</keyword>
<evidence type="ECO:0000256" key="8">
    <source>
        <dbReference type="PIRSR" id="PIRSR615500-1"/>
    </source>
</evidence>
<comment type="similarity">
    <text evidence="2 9">Belongs to the peptidase S8 family.</text>
</comment>
<dbReference type="GO" id="GO:0005576">
    <property type="term" value="C:extracellular region"/>
    <property type="evidence" value="ECO:0007669"/>
    <property type="project" value="UniProtKB-SubCell"/>
</dbReference>
<evidence type="ECO:0000256" key="4">
    <source>
        <dbReference type="ARBA" id="ARBA00022670"/>
    </source>
</evidence>
<dbReference type="FunFam" id="3.40.50.200:FF:000006">
    <property type="entry name" value="Subtilisin-like protease SBT1.5"/>
    <property type="match status" value="1"/>
</dbReference>
<feature type="domain" description="Inhibitor I9" evidence="13">
    <location>
        <begin position="33"/>
        <end position="111"/>
    </location>
</feature>
<dbReference type="EMBL" id="JRKL02000095">
    <property type="protein sequence ID" value="KAF3975224.1"/>
    <property type="molecule type" value="Genomic_DNA"/>
</dbReference>
<feature type="active site" description="Charge relay system" evidence="8 9">
    <location>
        <position position="203"/>
    </location>
</feature>
<dbReference type="OrthoDB" id="4803627at2759"/>
<comment type="caution">
    <text evidence="15">The sequence shown here is derived from an EMBL/GenBank/DDBJ whole genome shotgun (WGS) entry which is preliminary data.</text>
</comment>
<evidence type="ECO:0000259" key="14">
    <source>
        <dbReference type="Pfam" id="PF17766"/>
    </source>
</evidence>
<evidence type="ECO:0000259" key="12">
    <source>
        <dbReference type="Pfam" id="PF00082"/>
    </source>
</evidence>
<dbReference type="Gene3D" id="2.60.40.2310">
    <property type="match status" value="1"/>
</dbReference>
<feature type="active site" description="Charge relay system" evidence="8 9">
    <location>
        <position position="141"/>
    </location>
</feature>
<dbReference type="InterPro" id="IPR041469">
    <property type="entry name" value="Subtilisin-like_FN3"/>
</dbReference>
<feature type="region of interest" description="Disordered" evidence="10">
    <location>
        <begin position="186"/>
        <end position="209"/>
    </location>
</feature>
<dbReference type="Gene3D" id="3.30.70.80">
    <property type="entry name" value="Peptidase S8 propeptide/proteinase inhibitor I9"/>
    <property type="match status" value="1"/>
</dbReference>
<dbReference type="InterPro" id="IPR036852">
    <property type="entry name" value="Peptidase_S8/S53_dom_sf"/>
</dbReference>
<evidence type="ECO:0000256" key="7">
    <source>
        <dbReference type="ARBA" id="ARBA00022825"/>
    </source>
</evidence>
<feature type="domain" description="Peptidase S8/S53" evidence="12">
    <location>
        <begin position="133"/>
        <end position="578"/>
    </location>
</feature>
<dbReference type="GO" id="GO:0009609">
    <property type="term" value="P:response to symbiotic bacterium"/>
    <property type="evidence" value="ECO:0007669"/>
    <property type="project" value="UniProtKB-ARBA"/>
</dbReference>
<comment type="subcellular location">
    <subcellularLocation>
        <location evidence="1">Secreted</location>
    </subcellularLocation>
</comment>
<dbReference type="Proteomes" id="UP000737018">
    <property type="component" value="Unassembled WGS sequence"/>
</dbReference>
<dbReference type="InterPro" id="IPR010259">
    <property type="entry name" value="S8pro/Inhibitor_I9"/>
</dbReference>
<keyword evidence="6 9" id="KW-0378">Hydrolase</keyword>
<sequence>MAKQASLMFYYVFTIFIITTSVLCGASTEEKKVHIVYMGSLPKGQYSPLSRHRSMLRQTVQLDSSVETSYIRSYSRSFNGFVAKLTDSEKQRLSNMEGVISVFPRKTLQLQTTRSWDFIGLQESATRNAQAESDIIIGVLDTGIWPESESFNDKGFGPPPSKWKGVCEGGLNFTCNNKIIGARYYGGSRPNSTQSARDGDDGHGSHTASIAAGNRVNNVSFFGLAQGTARGGVPSARIATYRVCQPDGCNDEDILAAFDDAIADGVDIISISLGEAEATDFFEDTIAIGAFHAMQKGIVTSHSAGNQGPSYGSTASVAPWLISVAASRTDRLFIDKVVLGDGRTLVGKSINSFASPATRFPLLHGKEVSSQCSENNSMYCNEGCLDKKLVKGKYVLCKSNSGDFEAFAAGALGAIVRNEPYIDFSDVVALPAVLLSAKEHDLVLSYVNSTKNPQASILKSETIKDAEAPTIASFSSRGPNFVTPDIIKPDLSAPGVEILAAYSPLDTISFTFDDPRRVHYTLLSGTSMACPHVSAAAAYVKTFHPDWSPSAIKSALMTTALPMSDAKSLGGEFAYGSGQINPVAAVRPGLVYEALKEDYIIMLCNIGYDAKKLQVLSGDTNTTCPKLPVTASPKDLNYPSMAAEVFPAKPFNVTFHRTVTNVGLATSSYKAKIVTNSKVNIKVEPEVLTFKSLNEKKSFLVSVSGSGLPVKSRLSASLVWSDGTYSVRSPIVLHTQSVRA</sequence>
<dbReference type="CDD" id="cd02120">
    <property type="entry name" value="PA_subtilisin_like"/>
    <property type="match status" value="1"/>
</dbReference>
<dbReference type="AlphaFoldDB" id="A0A8J4W4C1"/>
<dbReference type="Pfam" id="PF00082">
    <property type="entry name" value="Peptidase_S8"/>
    <property type="match status" value="1"/>
</dbReference>
<evidence type="ECO:0000259" key="13">
    <source>
        <dbReference type="Pfam" id="PF05922"/>
    </source>
</evidence>
<dbReference type="Gene3D" id="3.50.30.30">
    <property type="match status" value="1"/>
</dbReference>
<dbReference type="GO" id="GO:0006508">
    <property type="term" value="P:proteolysis"/>
    <property type="evidence" value="ECO:0007669"/>
    <property type="project" value="UniProtKB-KW"/>
</dbReference>
<evidence type="ECO:0000256" key="3">
    <source>
        <dbReference type="ARBA" id="ARBA00022525"/>
    </source>
</evidence>
<evidence type="ECO:0000313" key="15">
    <source>
        <dbReference type="EMBL" id="KAF3975224.1"/>
    </source>
</evidence>
<dbReference type="SUPFAM" id="SSF52743">
    <property type="entry name" value="Subtilisin-like"/>
    <property type="match status" value="1"/>
</dbReference>
<evidence type="ECO:0000256" key="10">
    <source>
        <dbReference type="SAM" id="MobiDB-lite"/>
    </source>
</evidence>
<dbReference type="CDD" id="cd04852">
    <property type="entry name" value="Peptidases_S8_3"/>
    <property type="match status" value="1"/>
</dbReference>
<feature type="active site" description="Charge relay system" evidence="8 9">
    <location>
        <position position="527"/>
    </location>
</feature>
<dbReference type="PROSITE" id="PS00138">
    <property type="entry name" value="SUBTILASE_SER"/>
    <property type="match status" value="1"/>
</dbReference>
<evidence type="ECO:0000256" key="6">
    <source>
        <dbReference type="ARBA" id="ARBA00022801"/>
    </source>
</evidence>
<dbReference type="Pfam" id="PF05922">
    <property type="entry name" value="Inhibitor_I9"/>
    <property type="match status" value="1"/>
</dbReference>
<feature type="domain" description="Subtilisin-like protease fibronectin type-III" evidence="14">
    <location>
        <begin position="635"/>
        <end position="732"/>
    </location>
</feature>
<keyword evidence="3" id="KW-0964">Secreted</keyword>
<dbReference type="GO" id="GO:0004252">
    <property type="term" value="F:serine-type endopeptidase activity"/>
    <property type="evidence" value="ECO:0007669"/>
    <property type="project" value="UniProtKB-UniRule"/>
</dbReference>
<evidence type="ECO:0000313" key="16">
    <source>
        <dbReference type="Proteomes" id="UP000737018"/>
    </source>
</evidence>
<dbReference type="InterPro" id="IPR023828">
    <property type="entry name" value="Peptidase_S8_Ser-AS"/>
</dbReference>
<feature type="transmembrane region" description="Helical" evidence="11">
    <location>
        <begin position="7"/>
        <end position="28"/>
    </location>
</feature>
<organism evidence="15 16">
    <name type="scientific">Castanea mollissima</name>
    <name type="common">Chinese chestnut</name>
    <dbReference type="NCBI Taxonomy" id="60419"/>
    <lineage>
        <taxon>Eukaryota</taxon>
        <taxon>Viridiplantae</taxon>
        <taxon>Streptophyta</taxon>
        <taxon>Embryophyta</taxon>
        <taxon>Tracheophyta</taxon>
        <taxon>Spermatophyta</taxon>
        <taxon>Magnoliopsida</taxon>
        <taxon>eudicotyledons</taxon>
        <taxon>Gunneridae</taxon>
        <taxon>Pentapetalae</taxon>
        <taxon>rosids</taxon>
        <taxon>fabids</taxon>
        <taxon>Fagales</taxon>
        <taxon>Fagaceae</taxon>
        <taxon>Castanea</taxon>
    </lineage>
</organism>
<dbReference type="InterPro" id="IPR045051">
    <property type="entry name" value="SBT"/>
</dbReference>
<evidence type="ECO:0000256" key="2">
    <source>
        <dbReference type="ARBA" id="ARBA00011073"/>
    </source>
</evidence>
<dbReference type="InterPro" id="IPR015500">
    <property type="entry name" value="Peptidase_S8_subtilisin-rel"/>
</dbReference>
<keyword evidence="11" id="KW-1133">Transmembrane helix</keyword>